<dbReference type="Proteomes" id="UP000198519">
    <property type="component" value="Unassembled WGS sequence"/>
</dbReference>
<feature type="transmembrane region" description="Helical" evidence="1">
    <location>
        <begin position="20"/>
        <end position="45"/>
    </location>
</feature>
<evidence type="ECO:0000313" key="2">
    <source>
        <dbReference type="EMBL" id="SFM22755.1"/>
    </source>
</evidence>
<feature type="transmembrane region" description="Helical" evidence="1">
    <location>
        <begin position="65"/>
        <end position="87"/>
    </location>
</feature>
<proteinExistence type="predicted"/>
<reference evidence="3" key="1">
    <citation type="submission" date="2016-10" db="EMBL/GenBank/DDBJ databases">
        <authorList>
            <person name="Varghese N."/>
            <person name="Submissions S."/>
        </authorList>
    </citation>
    <scope>NUCLEOTIDE SEQUENCE [LARGE SCALE GENOMIC DNA]</scope>
    <source>
        <strain evidence="3">CGMCC 1.7061</strain>
    </source>
</reference>
<evidence type="ECO:0000313" key="3">
    <source>
        <dbReference type="Proteomes" id="UP000198519"/>
    </source>
</evidence>
<dbReference type="Pfam" id="PF15562">
    <property type="entry name" value="Imm17"/>
    <property type="match status" value="1"/>
</dbReference>
<evidence type="ECO:0000256" key="1">
    <source>
        <dbReference type="SAM" id="Phobius"/>
    </source>
</evidence>
<keyword evidence="3" id="KW-1185">Reference proteome</keyword>
<organism evidence="2 3">
    <name type="scientific">Marinobacter zhejiangensis</name>
    <dbReference type="NCBI Taxonomy" id="488535"/>
    <lineage>
        <taxon>Bacteria</taxon>
        <taxon>Pseudomonadati</taxon>
        <taxon>Pseudomonadota</taxon>
        <taxon>Gammaproteobacteria</taxon>
        <taxon>Pseudomonadales</taxon>
        <taxon>Marinobacteraceae</taxon>
        <taxon>Marinobacter</taxon>
    </lineage>
</organism>
<keyword evidence="1" id="KW-1133">Transmembrane helix</keyword>
<sequence>MDDISVFFESLFESIRNDGTLAGSVIAGLGVLLLVAVIVDSDWVLEGGNGFFNIATISRMFGRTVARVLMGLLAMAIIFAGCLIAVAY</sequence>
<protein>
    <submittedName>
        <fullName evidence="2">Immunity protein 17</fullName>
    </submittedName>
</protein>
<gene>
    <name evidence="2" type="ORF">SAMN04487963_1807</name>
</gene>
<keyword evidence="1" id="KW-0812">Transmembrane</keyword>
<name>A0A1I4P538_9GAMM</name>
<dbReference type="RefSeq" id="WP_092021725.1">
    <property type="nucleotide sequence ID" value="NZ_FOUE01000002.1"/>
</dbReference>
<dbReference type="EMBL" id="FOUE01000002">
    <property type="protein sequence ID" value="SFM22755.1"/>
    <property type="molecule type" value="Genomic_DNA"/>
</dbReference>
<dbReference type="AlphaFoldDB" id="A0A1I4P538"/>
<dbReference type="OrthoDB" id="1151161at2"/>
<dbReference type="InterPro" id="IPR029087">
    <property type="entry name" value="Imm17"/>
</dbReference>
<accession>A0A1I4P538</accession>
<keyword evidence="1" id="KW-0472">Membrane</keyword>